<feature type="compositionally biased region" description="Basic residues" evidence="1">
    <location>
        <begin position="30"/>
        <end position="40"/>
    </location>
</feature>
<accession>A0A1W6MQP8</accession>
<dbReference type="EMBL" id="CP019948">
    <property type="protein sequence ID" value="ARN79866.1"/>
    <property type="molecule type" value="Genomic_DNA"/>
</dbReference>
<feature type="compositionally biased region" description="Basic and acidic residues" evidence="1">
    <location>
        <begin position="73"/>
        <end position="86"/>
    </location>
</feature>
<feature type="region of interest" description="Disordered" evidence="1">
    <location>
        <begin position="26"/>
        <end position="51"/>
    </location>
</feature>
<organism evidence="2 3">
    <name type="scientific">Methylocystis bryophila</name>
    <dbReference type="NCBI Taxonomy" id="655015"/>
    <lineage>
        <taxon>Bacteria</taxon>
        <taxon>Pseudomonadati</taxon>
        <taxon>Pseudomonadota</taxon>
        <taxon>Alphaproteobacteria</taxon>
        <taxon>Hyphomicrobiales</taxon>
        <taxon>Methylocystaceae</taxon>
        <taxon>Methylocystis</taxon>
    </lineage>
</organism>
<feature type="region of interest" description="Disordered" evidence="1">
    <location>
        <begin position="65"/>
        <end position="86"/>
    </location>
</feature>
<dbReference type="STRING" id="655015.B1812_00905"/>
<evidence type="ECO:0000256" key="1">
    <source>
        <dbReference type="SAM" id="MobiDB-lite"/>
    </source>
</evidence>
<protein>
    <submittedName>
        <fullName evidence="2">Uncharacterized protein</fullName>
    </submittedName>
</protein>
<sequence>MPQNLTDIRDRIRSELLIRRDSLSLERRRSSGRRTNRVMRKSGSPLSPSTQSDVLKTITFSAFAVPPNATRSPRREQRPIERRTAL</sequence>
<name>A0A1W6MQP8_9HYPH</name>
<keyword evidence="3" id="KW-1185">Reference proteome</keyword>
<evidence type="ECO:0000313" key="2">
    <source>
        <dbReference type="EMBL" id="ARN79866.1"/>
    </source>
</evidence>
<proteinExistence type="predicted"/>
<dbReference type="KEGG" id="mbry:B1812_00905"/>
<gene>
    <name evidence="2" type="ORF">B1812_00905</name>
</gene>
<dbReference type="Proteomes" id="UP000193978">
    <property type="component" value="Chromosome"/>
</dbReference>
<reference evidence="2 3" key="1">
    <citation type="submission" date="2017-02" db="EMBL/GenBank/DDBJ databases">
        <authorList>
            <person name="Peterson S.W."/>
        </authorList>
    </citation>
    <scope>NUCLEOTIDE SEQUENCE [LARGE SCALE GENOMIC DNA]</scope>
    <source>
        <strain evidence="2 3">S285</strain>
    </source>
</reference>
<evidence type="ECO:0000313" key="3">
    <source>
        <dbReference type="Proteomes" id="UP000193978"/>
    </source>
</evidence>
<dbReference type="AlphaFoldDB" id="A0A1W6MQP8"/>